<protein>
    <recommendedName>
        <fullName evidence="8">ABC3 transporter permease C-terminal domain-containing protein</fullName>
    </recommendedName>
</protein>
<feature type="transmembrane region" description="Helical" evidence="7">
    <location>
        <begin position="400"/>
        <end position="424"/>
    </location>
</feature>
<sequence>MKMQLTKRHGAARILIRQAVASRGAGLVVILTALLVAGMFALWPRVEERLFTENARDAMAQSSAMMRDLVMVAAGGPPVGEQAIEAVFDSERPALTVDDVWGASQESVLEAQQDMPGLLRRVTGGPRMVAALDPVTTPSEQPHPEFVEMNTHLLADPDYAESVSFVEGTAPGFPETTAQAEPDEHGSVTKLDVTVEIALSAGVAQRYAWQIGEARTVYTPQAEVHLELTGVFEAVDPDDGYWLHVSSALEPLVALTDPGLVADAHGFISPEAIGTVWWILGGGSTQVTRVWFPIDASTLHANEVPALIAELRAFNAAAHPMLLEANHVSVPASRFATGSIDILENVRAERDSAVALTAMVVVGPAAVGLAVLALASKLVVGRRRRMIATMSARGASAGQLRAVLAVEGVLLGLVPTVAATVAAARLVDEPVGRGWWLVPIAVGLVPIAMFVGAVRPAGTTARRFAAAARLRGWVRRTTDVLVVGCAAVAVILLRRRGLDSGTDVDPLLVATPLLVMVAACIVVLRVYPLALRVLARSLEPSAGTVTFVGSVRSGRERVAAVPVLALVAGLAIAVFTSVLLTTIERGAESAAWADVGADVRASSARGFADDAVESALGFAGVDDAVAVTDAGTTDLFHGTTTTKVRVLAADTSALASVQADVPGAPPLPADLSELRDGVVPAVAGGVGAVGIVGEVVAGRHDERVPVTVVQRASGLPGLSQGEPWLLVDVSAWENTGISLERPRIVLMRTSGEVDQAALAATLNTNGPLVSPPEHVERFQNSGLAGDIRVAFMVSVAFAGLLAAASITLTLILGAPARGRLLSVLRTLGITGRQAQGLVAWEMGPVALLALLFGVGLGAAVPGLVLSGVDLRPFTGGREQPGVEFDYGLVAAAVGAFIVLVAVVVGVAATISGRLRLGEVLRVGEDGA</sequence>
<keyword evidence="10" id="KW-1185">Reference proteome</keyword>
<name>A0A6N9YGA6_9ACTN</name>
<organism evidence="9 10">
    <name type="scientific">Phytoactinopolyspora alkaliphila</name>
    <dbReference type="NCBI Taxonomy" id="1783498"/>
    <lineage>
        <taxon>Bacteria</taxon>
        <taxon>Bacillati</taxon>
        <taxon>Actinomycetota</taxon>
        <taxon>Actinomycetes</taxon>
        <taxon>Jiangellales</taxon>
        <taxon>Jiangellaceae</taxon>
        <taxon>Phytoactinopolyspora</taxon>
    </lineage>
</organism>
<comment type="caution">
    <text evidence="9">The sequence shown here is derived from an EMBL/GenBank/DDBJ whole genome shotgun (WGS) entry which is preliminary data.</text>
</comment>
<dbReference type="Pfam" id="PF02687">
    <property type="entry name" value="FtsX"/>
    <property type="match status" value="2"/>
</dbReference>
<feature type="transmembrane region" description="Helical" evidence="7">
    <location>
        <begin position="20"/>
        <end position="43"/>
    </location>
</feature>
<keyword evidence="4 7" id="KW-1133">Transmembrane helix</keyword>
<feature type="transmembrane region" description="Helical" evidence="7">
    <location>
        <begin position="558"/>
        <end position="580"/>
    </location>
</feature>
<evidence type="ECO:0000313" key="10">
    <source>
        <dbReference type="Proteomes" id="UP000469185"/>
    </source>
</evidence>
<dbReference type="PANTHER" id="PTHR30572">
    <property type="entry name" value="MEMBRANE COMPONENT OF TRANSPORTER-RELATED"/>
    <property type="match status" value="1"/>
</dbReference>
<comment type="similarity">
    <text evidence="6">Belongs to the ABC-4 integral membrane protein family.</text>
</comment>
<feature type="transmembrane region" description="Helical" evidence="7">
    <location>
        <begin position="507"/>
        <end position="527"/>
    </location>
</feature>
<dbReference type="Proteomes" id="UP000469185">
    <property type="component" value="Unassembled WGS sequence"/>
</dbReference>
<evidence type="ECO:0000256" key="3">
    <source>
        <dbReference type="ARBA" id="ARBA00022692"/>
    </source>
</evidence>
<evidence type="ECO:0000256" key="7">
    <source>
        <dbReference type="SAM" id="Phobius"/>
    </source>
</evidence>
<feature type="transmembrane region" description="Helical" evidence="7">
    <location>
        <begin position="353"/>
        <end position="380"/>
    </location>
</feature>
<feature type="transmembrane region" description="Helical" evidence="7">
    <location>
        <begin position="888"/>
        <end position="911"/>
    </location>
</feature>
<evidence type="ECO:0000256" key="4">
    <source>
        <dbReference type="ARBA" id="ARBA00022989"/>
    </source>
</evidence>
<comment type="subcellular location">
    <subcellularLocation>
        <location evidence="1">Cell membrane</location>
        <topology evidence="1">Multi-pass membrane protein</topology>
    </subcellularLocation>
</comment>
<feature type="domain" description="ABC3 transporter permease C-terminal" evidence="8">
    <location>
        <begin position="793"/>
        <end position="908"/>
    </location>
</feature>
<evidence type="ECO:0000313" key="9">
    <source>
        <dbReference type="EMBL" id="NED93994.1"/>
    </source>
</evidence>
<evidence type="ECO:0000256" key="2">
    <source>
        <dbReference type="ARBA" id="ARBA00022475"/>
    </source>
</evidence>
<feature type="transmembrane region" description="Helical" evidence="7">
    <location>
        <begin position="789"/>
        <end position="812"/>
    </location>
</feature>
<keyword evidence="5 7" id="KW-0472">Membrane</keyword>
<reference evidence="9 10" key="1">
    <citation type="submission" date="2020-02" db="EMBL/GenBank/DDBJ databases">
        <authorList>
            <person name="Li X.-J."/>
            <person name="Feng X.-M."/>
        </authorList>
    </citation>
    <scope>NUCLEOTIDE SEQUENCE [LARGE SCALE GENOMIC DNA]</scope>
    <source>
        <strain evidence="9 10">CGMCC 4.7225</strain>
    </source>
</reference>
<dbReference type="RefSeq" id="WP_163815361.1">
    <property type="nucleotide sequence ID" value="NZ_JAAGOB010000001.1"/>
</dbReference>
<dbReference type="PANTHER" id="PTHR30572:SF4">
    <property type="entry name" value="ABC TRANSPORTER PERMEASE YTRF"/>
    <property type="match status" value="1"/>
</dbReference>
<evidence type="ECO:0000256" key="6">
    <source>
        <dbReference type="ARBA" id="ARBA00038076"/>
    </source>
</evidence>
<proteinExistence type="inferred from homology"/>
<evidence type="ECO:0000256" key="5">
    <source>
        <dbReference type="ARBA" id="ARBA00023136"/>
    </source>
</evidence>
<dbReference type="AlphaFoldDB" id="A0A6N9YGA6"/>
<dbReference type="EMBL" id="JAAGOB010000001">
    <property type="protein sequence ID" value="NED93994.1"/>
    <property type="molecule type" value="Genomic_DNA"/>
</dbReference>
<feature type="transmembrane region" description="Helical" evidence="7">
    <location>
        <begin position="436"/>
        <end position="457"/>
    </location>
</feature>
<dbReference type="GO" id="GO:0005886">
    <property type="term" value="C:plasma membrane"/>
    <property type="evidence" value="ECO:0007669"/>
    <property type="project" value="UniProtKB-SubCell"/>
</dbReference>
<dbReference type="GO" id="GO:0022857">
    <property type="term" value="F:transmembrane transporter activity"/>
    <property type="evidence" value="ECO:0007669"/>
    <property type="project" value="TreeGrafter"/>
</dbReference>
<gene>
    <name evidence="9" type="ORF">G1H11_01530</name>
</gene>
<evidence type="ECO:0000259" key="8">
    <source>
        <dbReference type="Pfam" id="PF02687"/>
    </source>
</evidence>
<keyword evidence="3 7" id="KW-0812">Transmembrane</keyword>
<feature type="domain" description="ABC3 transporter permease C-terminal" evidence="8">
    <location>
        <begin position="365"/>
        <end position="423"/>
    </location>
</feature>
<feature type="transmembrane region" description="Helical" evidence="7">
    <location>
        <begin position="845"/>
        <end position="868"/>
    </location>
</feature>
<accession>A0A6N9YGA6</accession>
<dbReference type="InterPro" id="IPR050250">
    <property type="entry name" value="Macrolide_Exporter_MacB"/>
</dbReference>
<feature type="transmembrane region" description="Helical" evidence="7">
    <location>
        <begin position="478"/>
        <end position="495"/>
    </location>
</feature>
<evidence type="ECO:0000256" key="1">
    <source>
        <dbReference type="ARBA" id="ARBA00004651"/>
    </source>
</evidence>
<keyword evidence="2" id="KW-1003">Cell membrane</keyword>
<dbReference type="InterPro" id="IPR003838">
    <property type="entry name" value="ABC3_permease_C"/>
</dbReference>